<feature type="transmembrane region" description="Helical" evidence="1">
    <location>
        <begin position="349"/>
        <end position="371"/>
    </location>
</feature>
<reference evidence="2 3" key="1">
    <citation type="journal article" date="2009" name="Genome Res.">
        <title>Comparative genomics of protoploid Saccharomycetaceae.</title>
        <authorList>
            <consortium name="The Genolevures Consortium"/>
            <person name="Souciet J.-L."/>
            <person name="Dujon B."/>
            <person name="Gaillardin C."/>
            <person name="Johnston M."/>
            <person name="Baret P.V."/>
            <person name="Cliften P."/>
            <person name="Sherman D.J."/>
            <person name="Weissenbach J."/>
            <person name="Westhof E."/>
            <person name="Wincker P."/>
            <person name="Jubin C."/>
            <person name="Poulain J."/>
            <person name="Barbe V."/>
            <person name="Segurens B."/>
            <person name="Artiguenave F."/>
            <person name="Anthouard V."/>
            <person name="Vacherie B."/>
            <person name="Val M.-E."/>
            <person name="Fulton R.S."/>
            <person name="Minx P."/>
            <person name="Wilson R."/>
            <person name="Durrens P."/>
            <person name="Jean G."/>
            <person name="Marck C."/>
            <person name="Martin T."/>
            <person name="Nikolski M."/>
            <person name="Rolland T."/>
            <person name="Seret M.-L."/>
            <person name="Casaregola S."/>
            <person name="Despons L."/>
            <person name="Fairhead C."/>
            <person name="Fischer G."/>
            <person name="Lafontaine I."/>
            <person name="Leh V."/>
            <person name="Lemaire M."/>
            <person name="de Montigny J."/>
            <person name="Neuveglise C."/>
            <person name="Thierry A."/>
            <person name="Blanc-Lenfle I."/>
            <person name="Bleykasten C."/>
            <person name="Diffels J."/>
            <person name="Fritsch E."/>
            <person name="Frangeul L."/>
            <person name="Goeffon A."/>
            <person name="Jauniaux N."/>
            <person name="Kachouri-Lafond R."/>
            <person name="Payen C."/>
            <person name="Potier S."/>
            <person name="Pribylova L."/>
            <person name="Ozanne C."/>
            <person name="Richard G.-F."/>
            <person name="Sacerdot C."/>
            <person name="Straub M.-L."/>
            <person name="Talla E."/>
        </authorList>
    </citation>
    <scope>NUCLEOTIDE SEQUENCE [LARGE SCALE GENOMIC DNA]</scope>
    <source>
        <strain evidence="3">ATCC 56472 / CBS 6340 / NRRL Y-8284</strain>
    </source>
</reference>
<accession>C5E3H2</accession>
<keyword evidence="1" id="KW-1133">Transmembrane helix</keyword>
<dbReference type="GeneID" id="8294806"/>
<dbReference type="RefSeq" id="XP_002556445.1">
    <property type="nucleotide sequence ID" value="XM_002556399.1"/>
</dbReference>
<name>C5E3H2_LACTC</name>
<dbReference type="FunCoup" id="C5E3H2">
    <property type="interactions" value="281"/>
</dbReference>
<feature type="transmembrane region" description="Helical" evidence="1">
    <location>
        <begin position="271"/>
        <end position="290"/>
    </location>
</feature>
<dbReference type="InterPro" id="IPR007251">
    <property type="entry name" value="Iron_permease_Fet4"/>
</dbReference>
<feature type="transmembrane region" description="Helical" evidence="1">
    <location>
        <begin position="88"/>
        <end position="115"/>
    </location>
</feature>
<keyword evidence="3" id="KW-1185">Reference proteome</keyword>
<sequence>MGRILRFLANPGSRPDVSQRAPLIGSTDEAIAQYKTPFDGVQAINSDSDESSVGELGDVEVKKEGCIITSHGFTGLQKGLSDRLLDRVVLFAGSQIVFFLMWVIIIIWIVIGIVYNAPENWQVVMQDGQSLQSYIWDTLLMRQQLISAHDHVNVCAILRSRLRTFKRLCKSYNPTHTKEEEGDDTVESRTYCVESVPADIKGCLPVEGWYDRLSSFAGKIIGSLSFMIIFWTGIFVWIGCGALPLDAGNEPPYTGRLSGSNPELKKFSDRWQLYINTATAVVLLVCTMFLQNIRARHEKFITKGLAAVFDIDQEIEQYLRAETGDVTTPNDVVTIHTKKRSIGEKGIDWYADIIGTGIGIFIAAAAIGTWLGIGHLMDWNSDWWLIIGTYTGLIGFLDGFVLRQVYFRIVSHEQENYDTVAQEDLELFQSLGIHCPDELIVDHESNVKKTIPFKISLFINNVCSSQWSVLGSIIIIVALIAIASGLHWSTTGQLIANTPTMIIEAFFMIVLIQAHTWADQRRRIDVSSLFARRCILRSHVKGKRQ</sequence>
<keyword evidence="1" id="KW-0472">Membrane</keyword>
<feature type="transmembrane region" description="Helical" evidence="1">
    <location>
        <begin position="220"/>
        <end position="245"/>
    </location>
</feature>
<feature type="transmembrane region" description="Helical" evidence="1">
    <location>
        <begin position="383"/>
        <end position="402"/>
    </location>
</feature>
<proteinExistence type="predicted"/>
<dbReference type="EMBL" id="CU928180">
    <property type="protein sequence ID" value="CAR30583.1"/>
    <property type="molecule type" value="Genomic_DNA"/>
</dbReference>
<keyword evidence="1" id="KW-0812">Transmembrane</keyword>
<dbReference type="HOGENOM" id="CLU_028340_0_0_1"/>
<feature type="transmembrane region" description="Helical" evidence="1">
    <location>
        <begin position="467"/>
        <end position="488"/>
    </location>
</feature>
<dbReference type="AlphaFoldDB" id="C5E3H2"/>
<dbReference type="OMA" id="WQVVMQD"/>
<dbReference type="eggNOG" id="ENOG502QRCK">
    <property type="taxonomic scope" value="Eukaryota"/>
</dbReference>
<dbReference type="KEGG" id="lth:KLTH0H13552g"/>
<evidence type="ECO:0000313" key="2">
    <source>
        <dbReference type="EMBL" id="CAR30583.1"/>
    </source>
</evidence>
<dbReference type="Proteomes" id="UP000002036">
    <property type="component" value="Chromosome H"/>
</dbReference>
<dbReference type="GO" id="GO:0055085">
    <property type="term" value="P:transmembrane transport"/>
    <property type="evidence" value="ECO:0007669"/>
    <property type="project" value="InterPro"/>
</dbReference>
<dbReference type="STRING" id="559295.C5E3H2"/>
<protein>
    <submittedName>
        <fullName evidence="2">KLTH0H13552p</fullName>
    </submittedName>
</protein>
<dbReference type="Pfam" id="PF04120">
    <property type="entry name" value="Iron_permease"/>
    <property type="match status" value="1"/>
</dbReference>
<gene>
    <name evidence="2" type="ordered locus">KLTH0H13552g</name>
</gene>
<evidence type="ECO:0000256" key="1">
    <source>
        <dbReference type="SAM" id="Phobius"/>
    </source>
</evidence>
<feature type="transmembrane region" description="Helical" evidence="1">
    <location>
        <begin position="494"/>
        <end position="514"/>
    </location>
</feature>
<evidence type="ECO:0000313" key="3">
    <source>
        <dbReference type="Proteomes" id="UP000002036"/>
    </source>
</evidence>
<dbReference type="InParanoid" id="C5E3H2"/>
<organism evidence="2 3">
    <name type="scientific">Lachancea thermotolerans (strain ATCC 56472 / CBS 6340 / NRRL Y-8284)</name>
    <name type="common">Yeast</name>
    <name type="synonym">Kluyveromyces thermotolerans</name>
    <dbReference type="NCBI Taxonomy" id="559295"/>
    <lineage>
        <taxon>Eukaryota</taxon>
        <taxon>Fungi</taxon>
        <taxon>Dikarya</taxon>
        <taxon>Ascomycota</taxon>
        <taxon>Saccharomycotina</taxon>
        <taxon>Saccharomycetes</taxon>
        <taxon>Saccharomycetales</taxon>
        <taxon>Saccharomycetaceae</taxon>
        <taxon>Lachancea</taxon>
    </lineage>
</organism>
<dbReference type="OrthoDB" id="2224262at2759"/>